<organism evidence="1 2">
    <name type="scientific">SAR86 cluster bacterium</name>
    <dbReference type="NCBI Taxonomy" id="2030880"/>
    <lineage>
        <taxon>Bacteria</taxon>
        <taxon>Pseudomonadati</taxon>
        <taxon>Pseudomonadota</taxon>
        <taxon>Gammaproteobacteria</taxon>
        <taxon>SAR86 cluster</taxon>
    </lineage>
</organism>
<dbReference type="Proteomes" id="UP000711391">
    <property type="component" value="Unassembled WGS sequence"/>
</dbReference>
<dbReference type="AlphaFoldDB" id="A0A937LJV7"/>
<evidence type="ECO:0000313" key="2">
    <source>
        <dbReference type="Proteomes" id="UP000711391"/>
    </source>
</evidence>
<feature type="non-terminal residue" evidence="1">
    <location>
        <position position="1"/>
    </location>
</feature>
<reference evidence="1" key="1">
    <citation type="submission" date="2020-10" db="EMBL/GenBank/DDBJ databases">
        <title>Microbiome of the Black Sea water column analyzed by genome centric metagenomics.</title>
        <authorList>
            <person name="Cabello-Yeves P.J."/>
            <person name="Callieri C."/>
            <person name="Picazo A."/>
            <person name="Mehrshad M."/>
            <person name="Haro-Moreno J.M."/>
            <person name="Roda-Garcia J."/>
            <person name="Dzembekova N."/>
            <person name="Slabakova V."/>
            <person name="Slabakova N."/>
            <person name="Moncheva S."/>
            <person name="Rodriguez-Valera F."/>
        </authorList>
    </citation>
    <scope>NUCLEOTIDE SEQUENCE</scope>
    <source>
        <strain evidence="1">BS307-5m-G50</strain>
    </source>
</reference>
<dbReference type="SUPFAM" id="SSF52833">
    <property type="entry name" value="Thioredoxin-like"/>
    <property type="match status" value="1"/>
</dbReference>
<accession>A0A937LJV7</accession>
<evidence type="ECO:0000313" key="1">
    <source>
        <dbReference type="EMBL" id="MBL6818319.1"/>
    </source>
</evidence>
<gene>
    <name evidence="1" type="ORF">ISQ64_02810</name>
</gene>
<dbReference type="Gene3D" id="3.40.30.10">
    <property type="entry name" value="Glutaredoxin"/>
    <property type="match status" value="1"/>
</dbReference>
<dbReference type="EMBL" id="JADHQD010000011">
    <property type="protein sequence ID" value="MBL6818319.1"/>
    <property type="molecule type" value="Genomic_DNA"/>
</dbReference>
<sequence length="81" mass="9225">EKRVQDFLSKFGIAPEISKQYLNSFTIKQKINRDAKQAKQLLITATPMIVVDGTYIIEAKGSYSQMLDVVDFLIELQRSNS</sequence>
<dbReference type="InterPro" id="IPR036249">
    <property type="entry name" value="Thioredoxin-like_sf"/>
</dbReference>
<comment type="caution">
    <text evidence="1">The sequence shown here is derived from an EMBL/GenBank/DDBJ whole genome shotgun (WGS) entry which is preliminary data.</text>
</comment>
<name>A0A937LJV7_9GAMM</name>
<proteinExistence type="predicted"/>
<protein>
    <submittedName>
        <fullName evidence="1">DsbA family protein</fullName>
    </submittedName>
</protein>